<accession>A0ABV8J8N6</accession>
<dbReference type="EMBL" id="JBHSAP010000002">
    <property type="protein sequence ID" value="MFC4075242.1"/>
    <property type="molecule type" value="Genomic_DNA"/>
</dbReference>
<dbReference type="RefSeq" id="WP_380700971.1">
    <property type="nucleotide sequence ID" value="NZ_JBHSAP010000002.1"/>
</dbReference>
<name>A0ABV8J8N6_9BACL</name>
<comment type="caution">
    <text evidence="1">The sequence shown here is derived from an EMBL/GenBank/DDBJ whole genome shotgun (WGS) entry which is preliminary data.</text>
</comment>
<organism evidence="1 2">
    <name type="scientific">Salinithrix halophila</name>
    <dbReference type="NCBI Taxonomy" id="1485204"/>
    <lineage>
        <taxon>Bacteria</taxon>
        <taxon>Bacillati</taxon>
        <taxon>Bacillota</taxon>
        <taxon>Bacilli</taxon>
        <taxon>Bacillales</taxon>
        <taxon>Thermoactinomycetaceae</taxon>
        <taxon>Salinithrix</taxon>
    </lineage>
</organism>
<keyword evidence="2" id="KW-1185">Reference proteome</keyword>
<proteinExistence type="predicted"/>
<protein>
    <submittedName>
        <fullName evidence="1">Uncharacterized protein</fullName>
    </submittedName>
</protein>
<dbReference type="Proteomes" id="UP001595843">
    <property type="component" value="Unassembled WGS sequence"/>
</dbReference>
<evidence type="ECO:0000313" key="2">
    <source>
        <dbReference type="Proteomes" id="UP001595843"/>
    </source>
</evidence>
<gene>
    <name evidence="1" type="ORF">ACFOUO_00185</name>
</gene>
<reference evidence="2" key="1">
    <citation type="journal article" date="2019" name="Int. J. Syst. Evol. Microbiol.">
        <title>The Global Catalogue of Microorganisms (GCM) 10K type strain sequencing project: providing services to taxonomists for standard genome sequencing and annotation.</title>
        <authorList>
            <consortium name="The Broad Institute Genomics Platform"/>
            <consortium name="The Broad Institute Genome Sequencing Center for Infectious Disease"/>
            <person name="Wu L."/>
            <person name="Ma J."/>
        </authorList>
    </citation>
    <scope>NUCLEOTIDE SEQUENCE [LARGE SCALE GENOMIC DNA]</scope>
    <source>
        <strain evidence="2">IBRC-M 10813</strain>
    </source>
</reference>
<sequence>MNKVKKIEKLKRFRRIVRDYTALEIDGIEVDIFDAAAVLSAHGCLSKEDQDRFLDEPARVMIWKAWNLLGKERGWKR</sequence>
<evidence type="ECO:0000313" key="1">
    <source>
        <dbReference type="EMBL" id="MFC4075242.1"/>
    </source>
</evidence>